<keyword evidence="1" id="KW-0472">Membrane</keyword>
<reference evidence="2 3" key="1">
    <citation type="submission" date="2019-03" db="EMBL/GenBank/DDBJ databases">
        <title>Deep-cultivation of Planctomycetes and their phenomic and genomic characterization uncovers novel biology.</title>
        <authorList>
            <person name="Wiegand S."/>
            <person name="Jogler M."/>
            <person name="Boedeker C."/>
            <person name="Pinto D."/>
            <person name="Vollmers J."/>
            <person name="Rivas-Marin E."/>
            <person name="Kohn T."/>
            <person name="Peeters S.H."/>
            <person name="Heuer A."/>
            <person name="Rast P."/>
            <person name="Oberbeckmann S."/>
            <person name="Bunk B."/>
            <person name="Jeske O."/>
            <person name="Meyerdierks A."/>
            <person name="Storesund J.E."/>
            <person name="Kallscheuer N."/>
            <person name="Luecker S."/>
            <person name="Lage O.M."/>
            <person name="Pohl T."/>
            <person name="Merkel B.J."/>
            <person name="Hornburger P."/>
            <person name="Mueller R.-W."/>
            <person name="Bruemmer F."/>
            <person name="Labrenz M."/>
            <person name="Spormann A.M."/>
            <person name="Op den Camp H."/>
            <person name="Overmann J."/>
            <person name="Amann R."/>
            <person name="Jetten M.S.M."/>
            <person name="Mascher T."/>
            <person name="Medema M.H."/>
            <person name="Devos D.P."/>
            <person name="Kaster A.-K."/>
            <person name="Ovreas L."/>
            <person name="Rohde M."/>
            <person name="Galperin M.Y."/>
            <person name="Jogler C."/>
        </authorList>
    </citation>
    <scope>NUCLEOTIDE SEQUENCE [LARGE SCALE GENOMIC DNA]</scope>
    <source>
        <strain evidence="2 3">V144</strain>
    </source>
</reference>
<dbReference type="EMBL" id="CP037920">
    <property type="protein sequence ID" value="QDT99156.1"/>
    <property type="molecule type" value="Genomic_DNA"/>
</dbReference>
<proteinExistence type="predicted"/>
<keyword evidence="1" id="KW-0812">Transmembrane</keyword>
<organism evidence="2 3">
    <name type="scientific">Gimesia aquarii</name>
    <dbReference type="NCBI Taxonomy" id="2527964"/>
    <lineage>
        <taxon>Bacteria</taxon>
        <taxon>Pseudomonadati</taxon>
        <taxon>Planctomycetota</taxon>
        <taxon>Planctomycetia</taxon>
        <taxon>Planctomycetales</taxon>
        <taxon>Planctomycetaceae</taxon>
        <taxon>Gimesia</taxon>
    </lineage>
</organism>
<name>A0A517W1P6_9PLAN</name>
<accession>A0A517W1P6</accession>
<sequence length="218" mass="23390">MGISRSKAGEIVDCPTCGLSVRVPGLDGQIAPIPQPKLNLKDSELSNALDELASIGTNVTLDKQVNSDLDHDLQIPNSTAPEPQVKEPDSAEAFKAIPVREINHSALVQQVEEINPTPMPATPVAPVNQSAAIDQINPTDLDHEHELTNLASLAQKRAADMLVEKKKARLKRSAKYELPTGTWVIILITFAALTFSIGLLVGRNMSNVLPASPNATQN</sequence>
<protein>
    <submittedName>
        <fullName evidence="2">Uncharacterized protein</fullName>
    </submittedName>
</protein>
<gene>
    <name evidence="2" type="ORF">V144x_46660</name>
</gene>
<dbReference type="KEGG" id="gaw:V144x_46660"/>
<keyword evidence="1" id="KW-1133">Transmembrane helix</keyword>
<evidence type="ECO:0000313" key="2">
    <source>
        <dbReference type="EMBL" id="QDT99156.1"/>
    </source>
</evidence>
<evidence type="ECO:0000313" key="3">
    <source>
        <dbReference type="Proteomes" id="UP000318704"/>
    </source>
</evidence>
<feature type="transmembrane region" description="Helical" evidence="1">
    <location>
        <begin position="176"/>
        <end position="201"/>
    </location>
</feature>
<evidence type="ECO:0000256" key="1">
    <source>
        <dbReference type="SAM" id="Phobius"/>
    </source>
</evidence>
<dbReference type="Proteomes" id="UP000318704">
    <property type="component" value="Chromosome"/>
</dbReference>
<dbReference type="AlphaFoldDB" id="A0A517W1P6"/>